<keyword evidence="4" id="KW-1185">Reference proteome</keyword>
<name>A0A250KW35_9GAMM</name>
<accession>A0A250KW35</accession>
<proteinExistence type="predicted"/>
<dbReference type="InterPro" id="IPR025646">
    <property type="entry name" value="DUF4350"/>
</dbReference>
<feature type="domain" description="DUF4350" evidence="2">
    <location>
        <begin position="40"/>
        <end position="248"/>
    </location>
</feature>
<organism evidence="3 4">
    <name type="scientific">Methylocaldum marinum</name>
    <dbReference type="NCBI Taxonomy" id="1432792"/>
    <lineage>
        <taxon>Bacteria</taxon>
        <taxon>Pseudomonadati</taxon>
        <taxon>Pseudomonadota</taxon>
        <taxon>Gammaproteobacteria</taxon>
        <taxon>Methylococcales</taxon>
        <taxon>Methylococcaceae</taxon>
        <taxon>Methylocaldum</taxon>
    </lineage>
</organism>
<evidence type="ECO:0000259" key="2">
    <source>
        <dbReference type="Pfam" id="PF14258"/>
    </source>
</evidence>
<feature type="compositionally biased region" description="Acidic residues" evidence="1">
    <location>
        <begin position="134"/>
        <end position="152"/>
    </location>
</feature>
<evidence type="ECO:0000256" key="1">
    <source>
        <dbReference type="SAM" id="MobiDB-lite"/>
    </source>
</evidence>
<dbReference type="EMBL" id="AP017928">
    <property type="protein sequence ID" value="BBA35888.1"/>
    <property type="molecule type" value="Genomic_DNA"/>
</dbReference>
<feature type="region of interest" description="Disordered" evidence="1">
    <location>
        <begin position="128"/>
        <end position="165"/>
    </location>
</feature>
<dbReference type="Proteomes" id="UP000266313">
    <property type="component" value="Chromosome"/>
</dbReference>
<evidence type="ECO:0000313" key="4">
    <source>
        <dbReference type="Proteomes" id="UP000266313"/>
    </source>
</evidence>
<dbReference type="AlphaFoldDB" id="A0A250KW35"/>
<dbReference type="Pfam" id="PF14258">
    <property type="entry name" value="DUF4350"/>
    <property type="match status" value="1"/>
</dbReference>
<evidence type="ECO:0000313" key="3">
    <source>
        <dbReference type="EMBL" id="BBA35888.1"/>
    </source>
</evidence>
<sequence length="405" mass="45161">MLWSLTGILVLAGLVAAWFFSNFDYLPETTWEKPGKEALRNPYLAFERLLERLGRPVVRVSDAPALDQLAPGGVLLLDNSRRIHVNARRTEALFDWVARGGYLIVAAEPRRIDDPVLKHLGIEWYQPPKAVTGENDDAGQDDGEPEHDETDACESSNPPCEHGTDVIPVHLPARGQPLSLRRSSRWNLWGLAPTSPAPVWKAGGVDSASAVLHYDYGAGSITVFDDFAFLGNRQIGEYDHAELIWTLIRHYQPRGEVRLATRLEVPTLWEWLAESAWMALISGALLLAAWLWNIVPRFGGTLVSPSPVRRSLVEHLAAVGRAVWHLGENGRAHWENVMRQELRRHVLQRHPHLADVSEPELARILSAASGIPENRVAAVLAAPENPSPRHFVDCAHTAQQLEQRL</sequence>
<reference evidence="3 4" key="1">
    <citation type="submission" date="2016-12" db="EMBL/GenBank/DDBJ databases">
        <title>Genome sequencing of Methylocaldum marinum.</title>
        <authorList>
            <person name="Takeuchi M."/>
            <person name="Kamagata Y."/>
            <person name="Hiraoka S."/>
            <person name="Oshima K."/>
            <person name="Hattori M."/>
            <person name="Iwasaki W."/>
        </authorList>
    </citation>
    <scope>NUCLEOTIDE SEQUENCE [LARGE SCALE GENOMIC DNA]</scope>
    <source>
        <strain evidence="3 4">S8</strain>
    </source>
</reference>
<dbReference type="KEGG" id="mmai:sS8_3956"/>
<gene>
    <name evidence="3" type="ORF">sS8_3956</name>
</gene>
<protein>
    <recommendedName>
        <fullName evidence="2">DUF4350 domain-containing protein</fullName>
    </recommendedName>
</protein>